<comment type="caution">
    <text evidence="2">The sequence shown here is derived from an EMBL/GenBank/DDBJ whole genome shotgun (WGS) entry which is preliminary data.</text>
</comment>
<proteinExistence type="predicted"/>
<dbReference type="AlphaFoldDB" id="A0A7W8NTJ6"/>
<dbReference type="EMBL" id="JACHFK010000024">
    <property type="protein sequence ID" value="MBB5379203.1"/>
    <property type="molecule type" value="Genomic_DNA"/>
</dbReference>
<reference evidence="1" key="1">
    <citation type="journal article" date="2014" name="Int. J. Syst. Evol. Microbiol.">
        <title>Complete genome of a new Firmicutes species belonging to the dominant human colonic microbiota ('Ruminococcus bicirculans') reveals two chromosomes and a selective capacity to utilize plant glucans.</title>
        <authorList>
            <consortium name="NISC Comparative Sequencing Program"/>
            <person name="Wegmann U."/>
            <person name="Louis P."/>
            <person name="Goesmann A."/>
            <person name="Henrissat B."/>
            <person name="Duncan S.H."/>
            <person name="Flint H.J."/>
        </authorList>
    </citation>
    <scope>NUCLEOTIDE SEQUENCE</scope>
    <source>
        <strain evidence="1">CGMCC 1.18437</strain>
    </source>
</reference>
<dbReference type="Proteomes" id="UP000619376">
    <property type="component" value="Unassembled WGS sequence"/>
</dbReference>
<gene>
    <name evidence="1" type="ORF">GCM10017781_46320</name>
    <name evidence="2" type="ORF">HNQ07_004718</name>
</gene>
<dbReference type="Proteomes" id="UP000539473">
    <property type="component" value="Unassembled WGS sequence"/>
</dbReference>
<evidence type="ECO:0000313" key="3">
    <source>
        <dbReference type="Proteomes" id="UP000539473"/>
    </source>
</evidence>
<accession>A0A7W8NTJ6</accession>
<protein>
    <submittedName>
        <fullName evidence="2">Putative outer membrane protein</fullName>
    </submittedName>
</protein>
<reference evidence="4" key="2">
    <citation type="journal article" date="2019" name="Int. J. Syst. Evol. Microbiol.">
        <title>The Global Catalogue of Microorganisms (GCM) 10K type strain sequencing project: providing services to taxonomists for standard genome sequencing and annotation.</title>
        <authorList>
            <consortium name="The Broad Institute Genomics Platform"/>
            <consortium name="The Broad Institute Genome Sequencing Center for Infectious Disease"/>
            <person name="Wu L."/>
            <person name="Ma J."/>
        </authorList>
    </citation>
    <scope>NUCLEOTIDE SEQUENCE [LARGE SCALE GENOMIC DNA]</scope>
    <source>
        <strain evidence="4">CGMCC 1.18437</strain>
    </source>
</reference>
<sequence length="201" mass="21561">MTDHPTVTAHTAGEAPSTNRRSLLKHLTATGVGLGLSGLASSALAGGATGPMKMDLNEKAFRVGVIGPAELSLITSQIAVDRATHVHAREFARFELREAIAVTTVLKELKTPVPPMDAKAKATLARIQSAAAGKDFDTAYIMAQHDNHVFLQQLATAYLANTTPNEPTFPEQQGRHLATLALNQFTEHVELTARILKELSY</sequence>
<name>A0A7W8NTJ6_9DEIO</name>
<dbReference type="InterPro" id="IPR006311">
    <property type="entry name" value="TAT_signal"/>
</dbReference>
<dbReference type="EMBL" id="BNAJ01000024">
    <property type="protein sequence ID" value="GHF65375.1"/>
    <property type="molecule type" value="Genomic_DNA"/>
</dbReference>
<evidence type="ECO:0000313" key="4">
    <source>
        <dbReference type="Proteomes" id="UP000619376"/>
    </source>
</evidence>
<evidence type="ECO:0000313" key="2">
    <source>
        <dbReference type="EMBL" id="MBB5379203.1"/>
    </source>
</evidence>
<evidence type="ECO:0000313" key="1">
    <source>
        <dbReference type="EMBL" id="GHF65375.1"/>
    </source>
</evidence>
<organism evidence="2 3">
    <name type="scientific">Deinococcus metalli</name>
    <dbReference type="NCBI Taxonomy" id="1141878"/>
    <lineage>
        <taxon>Bacteria</taxon>
        <taxon>Thermotogati</taxon>
        <taxon>Deinococcota</taxon>
        <taxon>Deinococci</taxon>
        <taxon>Deinococcales</taxon>
        <taxon>Deinococcaceae</taxon>
        <taxon>Deinococcus</taxon>
    </lineage>
</organism>
<dbReference type="PROSITE" id="PS51318">
    <property type="entry name" value="TAT"/>
    <property type="match status" value="1"/>
</dbReference>
<keyword evidence="4" id="KW-1185">Reference proteome</keyword>
<dbReference type="RefSeq" id="WP_184116326.1">
    <property type="nucleotide sequence ID" value="NZ_BNAJ01000024.1"/>
</dbReference>
<reference evidence="2 3" key="3">
    <citation type="submission" date="2020-08" db="EMBL/GenBank/DDBJ databases">
        <title>Genomic Encyclopedia of Type Strains, Phase IV (KMG-IV): sequencing the most valuable type-strain genomes for metagenomic binning, comparative biology and taxonomic classification.</title>
        <authorList>
            <person name="Goeker M."/>
        </authorList>
    </citation>
    <scope>NUCLEOTIDE SEQUENCE [LARGE SCALE GENOMIC DNA]</scope>
    <source>
        <strain evidence="2 3">DSM 27521</strain>
    </source>
</reference>
<reference evidence="1" key="4">
    <citation type="submission" date="2024-05" db="EMBL/GenBank/DDBJ databases">
        <authorList>
            <person name="Sun Q."/>
            <person name="Zhou Y."/>
        </authorList>
    </citation>
    <scope>NUCLEOTIDE SEQUENCE</scope>
    <source>
        <strain evidence="1">CGMCC 1.18437</strain>
    </source>
</reference>